<protein>
    <submittedName>
        <fullName evidence="3">ShKT domain-containing protein</fullName>
    </submittedName>
</protein>
<keyword evidence="1" id="KW-0812">Transmembrane</keyword>
<evidence type="ECO:0000313" key="3">
    <source>
        <dbReference type="WBParaSite" id="L893_g18828.t1"/>
    </source>
</evidence>
<feature type="transmembrane region" description="Helical" evidence="1">
    <location>
        <begin position="20"/>
        <end position="42"/>
    </location>
</feature>
<organism evidence="2 3">
    <name type="scientific">Steinernema glaseri</name>
    <dbReference type="NCBI Taxonomy" id="37863"/>
    <lineage>
        <taxon>Eukaryota</taxon>
        <taxon>Metazoa</taxon>
        <taxon>Ecdysozoa</taxon>
        <taxon>Nematoda</taxon>
        <taxon>Chromadorea</taxon>
        <taxon>Rhabditida</taxon>
        <taxon>Tylenchina</taxon>
        <taxon>Panagrolaimomorpha</taxon>
        <taxon>Strongyloidoidea</taxon>
        <taxon>Steinernematidae</taxon>
        <taxon>Steinernema</taxon>
    </lineage>
</organism>
<sequence length="239" mass="26524">MGDFLRGPVRKEKRRRCRWLIAMLLLLNLSATVAVLLCTLFLKISLAVKGSIPKKTLLLVALAPPRGNFSLPSGVDIADITFAVAISTGKEIQDENSLDGITAEEVEYAVRFLRQILNVQRNVELLRRISNDGEASSMTTERPKPTLPQKPVNADDYVTVVQHTVIYPQSSSTVQKQTTQTTTTVPEIRGKNVIDCSSEKNIEDGHKCSAWSRAGYCRTHAATRLIFCRHECYCANYGA</sequence>
<accession>A0A1I7YQY6</accession>
<dbReference type="Proteomes" id="UP000095287">
    <property type="component" value="Unplaced"/>
</dbReference>
<keyword evidence="2" id="KW-1185">Reference proteome</keyword>
<proteinExistence type="predicted"/>
<evidence type="ECO:0000256" key="1">
    <source>
        <dbReference type="SAM" id="Phobius"/>
    </source>
</evidence>
<evidence type="ECO:0000313" key="2">
    <source>
        <dbReference type="Proteomes" id="UP000095287"/>
    </source>
</evidence>
<dbReference type="AlphaFoldDB" id="A0A1I7YQY6"/>
<name>A0A1I7YQY6_9BILA</name>
<keyword evidence="1" id="KW-0472">Membrane</keyword>
<keyword evidence="1" id="KW-1133">Transmembrane helix</keyword>
<dbReference type="WBParaSite" id="L893_g18828.t1">
    <property type="protein sequence ID" value="L893_g18828.t1"/>
    <property type="gene ID" value="L893_g18828"/>
</dbReference>
<reference evidence="3" key="1">
    <citation type="submission" date="2016-11" db="UniProtKB">
        <authorList>
            <consortium name="WormBaseParasite"/>
        </authorList>
    </citation>
    <scope>IDENTIFICATION</scope>
</reference>